<evidence type="ECO:0000313" key="2">
    <source>
        <dbReference type="EMBL" id="KFX44234.1"/>
    </source>
</evidence>
<comment type="caution">
    <text evidence="2">The sequence shown here is derived from an EMBL/GenBank/DDBJ whole genome shotgun (WGS) entry which is preliminary data.</text>
</comment>
<dbReference type="EMBL" id="JPOX01000030">
    <property type="protein sequence ID" value="KFX44234.1"/>
    <property type="molecule type" value="Genomic_DNA"/>
</dbReference>
<dbReference type="Pfam" id="PF16862">
    <property type="entry name" value="Glyco_hydro_79C"/>
    <property type="match status" value="1"/>
</dbReference>
<reference evidence="2" key="2">
    <citation type="journal article" date="2014" name="PLoS Genet.">
        <title>Signature gene expression reveals novel clues to the molecular mechanisms of dimorphic transition in Penicillium marneffei.</title>
        <authorList>
            <person name="Yang E."/>
            <person name="Wang G."/>
            <person name="Cai J."/>
            <person name="Woo P.C."/>
            <person name="Lau S.K."/>
            <person name="Yuen K.-Y."/>
            <person name="Chow W.-N."/>
            <person name="Lin X."/>
        </authorList>
    </citation>
    <scope>NUCLEOTIDE SEQUENCE</scope>
    <source>
        <strain evidence="2">PM1</strain>
    </source>
</reference>
<dbReference type="PANTHER" id="PTHR36183:SF2">
    <property type="entry name" value="BETA-GLUCURONIDASE C-TERMINAL DOMAIN-CONTAINING PROTEIN"/>
    <property type="match status" value="1"/>
</dbReference>
<reference key="1">
    <citation type="journal article" date="2014" name="PLoS Genet.">
        <title>Signature Gene Expression Reveals Novel Clues to the Molecular Mechanisms of Dimorphic Transition in Penicillium marneffei.</title>
        <authorList>
            <person name="Yang E."/>
            <person name="Wang G."/>
            <person name="Cai J."/>
            <person name="Woo P.C."/>
            <person name="Lau S.K."/>
            <person name="Yuen K.-Y."/>
            <person name="Chow W.-N."/>
            <person name="Lin X."/>
        </authorList>
    </citation>
    <scope>NUCLEOTIDE SEQUENCE [LARGE SCALE GENOMIC DNA]</scope>
    <source>
        <strain>PM1</strain>
    </source>
</reference>
<dbReference type="HOGENOM" id="CLU_1215495_0_0_1"/>
<accession>A0A093V2K9</accession>
<protein>
    <recommendedName>
        <fullName evidence="1">Beta-glucuronidase C-terminal domain-containing protein</fullName>
    </recommendedName>
</protein>
<dbReference type="InterPro" id="IPR031728">
    <property type="entry name" value="GlcAase_C"/>
</dbReference>
<sequence>MGHCVMSMMSWGRYMGGNCDYTGAGSTIQTSHFDRTNMLSRVWCHNYLRNATVVSGIEYVHDAATLHGTPIYHNDTEARVKPIYYSNMFNATVSAGGDEQSEGLVNETTFGAYAVYNEGKLASIVAVNLNMWNSTMDDADHPYTTLSLPRAWNDARVSRLTNSGVYTAENITFAGQYIDGKGHIVGKESFDKVIDGMVWAMPSDAINRPPGHAAESDRKCDNEIKPWY</sequence>
<evidence type="ECO:0000259" key="1">
    <source>
        <dbReference type="Pfam" id="PF16862"/>
    </source>
</evidence>
<dbReference type="Gene3D" id="2.60.40.1180">
    <property type="entry name" value="Golgi alpha-mannosidase II"/>
    <property type="match status" value="1"/>
</dbReference>
<name>A0A093V2K9_TALMA</name>
<proteinExistence type="predicted"/>
<gene>
    <name evidence="2" type="ORF">GQ26_0301300</name>
</gene>
<dbReference type="PANTHER" id="PTHR36183">
    <property type="entry name" value="BETA-GLUCURONIDASE"/>
    <property type="match status" value="1"/>
</dbReference>
<dbReference type="AlphaFoldDB" id="A0A093V2K9"/>
<dbReference type="InterPro" id="IPR013780">
    <property type="entry name" value="Glyco_hydro_b"/>
</dbReference>
<dbReference type="eggNOG" id="ENOG502RXQ9">
    <property type="taxonomic scope" value="Eukaryota"/>
</dbReference>
<dbReference type="InterPro" id="IPR052974">
    <property type="entry name" value="GH79_Enzymes"/>
</dbReference>
<organism evidence="2">
    <name type="scientific">Talaromyces marneffei PM1</name>
    <dbReference type="NCBI Taxonomy" id="1077442"/>
    <lineage>
        <taxon>Eukaryota</taxon>
        <taxon>Fungi</taxon>
        <taxon>Dikarya</taxon>
        <taxon>Ascomycota</taxon>
        <taxon>Pezizomycotina</taxon>
        <taxon>Eurotiomycetes</taxon>
        <taxon>Eurotiomycetidae</taxon>
        <taxon>Eurotiales</taxon>
        <taxon>Trichocomaceae</taxon>
        <taxon>Talaromyces</taxon>
        <taxon>Talaromyces sect. Talaromyces</taxon>
    </lineage>
</organism>
<feature type="domain" description="Beta-glucuronidase C-terminal" evidence="1">
    <location>
        <begin position="112"/>
        <end position="186"/>
    </location>
</feature>